<evidence type="ECO:0000313" key="1">
    <source>
        <dbReference type="EMBL" id="KAK9158189.1"/>
    </source>
</evidence>
<organism evidence="1 2">
    <name type="scientific">Stephania cephalantha</name>
    <dbReference type="NCBI Taxonomy" id="152367"/>
    <lineage>
        <taxon>Eukaryota</taxon>
        <taxon>Viridiplantae</taxon>
        <taxon>Streptophyta</taxon>
        <taxon>Embryophyta</taxon>
        <taxon>Tracheophyta</taxon>
        <taxon>Spermatophyta</taxon>
        <taxon>Magnoliopsida</taxon>
        <taxon>Ranunculales</taxon>
        <taxon>Menispermaceae</taxon>
        <taxon>Menispermoideae</taxon>
        <taxon>Cissampelideae</taxon>
        <taxon>Stephania</taxon>
    </lineage>
</organism>
<dbReference type="EMBL" id="JBBNAG010000002">
    <property type="protein sequence ID" value="KAK9158189.1"/>
    <property type="molecule type" value="Genomic_DNA"/>
</dbReference>
<reference evidence="1 2" key="1">
    <citation type="submission" date="2024-01" db="EMBL/GenBank/DDBJ databases">
        <title>Genome assemblies of Stephania.</title>
        <authorList>
            <person name="Yang L."/>
        </authorList>
    </citation>
    <scope>NUCLEOTIDE SEQUENCE [LARGE SCALE GENOMIC DNA]</scope>
    <source>
        <strain evidence="1">JXDWG</strain>
        <tissue evidence="1">Leaf</tissue>
    </source>
</reference>
<gene>
    <name evidence="1" type="ORF">Scep_004763</name>
</gene>
<keyword evidence="2" id="KW-1185">Reference proteome</keyword>
<dbReference type="AlphaFoldDB" id="A0AAP0KVY4"/>
<protein>
    <submittedName>
        <fullName evidence="1">Uncharacterized protein</fullName>
    </submittedName>
</protein>
<proteinExistence type="predicted"/>
<dbReference type="Proteomes" id="UP001419268">
    <property type="component" value="Unassembled WGS sequence"/>
</dbReference>
<sequence>MVWSYVGGCIIEIISHLQADLLDLPIHTPTTTLMGKIRKWPFNQLKVLKSFTLPNREITIYPSRVTNMNFKLVSHLLCKNLHKVILLIGGSKN</sequence>
<comment type="caution">
    <text evidence="1">The sequence shown here is derived from an EMBL/GenBank/DDBJ whole genome shotgun (WGS) entry which is preliminary data.</text>
</comment>
<accession>A0AAP0KVY4</accession>
<evidence type="ECO:0000313" key="2">
    <source>
        <dbReference type="Proteomes" id="UP001419268"/>
    </source>
</evidence>
<name>A0AAP0KVY4_9MAGN</name>